<keyword evidence="10" id="KW-1133">Transmembrane helix</keyword>
<feature type="compositionally biased region" description="Low complexity" evidence="9">
    <location>
        <begin position="406"/>
        <end position="415"/>
    </location>
</feature>
<reference evidence="12 13" key="1">
    <citation type="submission" date="2020-08" db="EMBL/GenBank/DDBJ databases">
        <title>Genomic Encyclopedia of Type Strains, Phase III (KMG-III): the genomes of soil and plant-associated and newly described type strains.</title>
        <authorList>
            <person name="Whitman W."/>
        </authorList>
    </citation>
    <scope>NUCLEOTIDE SEQUENCE [LARGE SCALE GENOMIC DNA]</scope>
    <source>
        <strain evidence="12 13">CECT 3259</strain>
    </source>
</reference>
<feature type="compositionally biased region" description="Basic and acidic residues" evidence="9">
    <location>
        <begin position="423"/>
        <end position="447"/>
    </location>
</feature>
<dbReference type="InterPro" id="IPR005467">
    <property type="entry name" value="His_kinase_dom"/>
</dbReference>
<dbReference type="GO" id="GO:0005524">
    <property type="term" value="F:ATP binding"/>
    <property type="evidence" value="ECO:0007669"/>
    <property type="project" value="UniProtKB-KW"/>
</dbReference>
<dbReference type="InterPro" id="IPR036890">
    <property type="entry name" value="HATPase_C_sf"/>
</dbReference>
<evidence type="ECO:0000256" key="10">
    <source>
        <dbReference type="SAM" id="Phobius"/>
    </source>
</evidence>
<dbReference type="RefSeq" id="WP_102919712.1">
    <property type="nucleotide sequence ID" value="NZ_JACHJF010000007.1"/>
</dbReference>
<dbReference type="PROSITE" id="PS50109">
    <property type="entry name" value="HIS_KIN"/>
    <property type="match status" value="1"/>
</dbReference>
<dbReference type="InterPro" id="IPR050482">
    <property type="entry name" value="Sensor_HK_TwoCompSys"/>
</dbReference>
<sequence>MRLGTGPVQRRLVDAVVAVAMTSLTITFALQYHPGAPWPPFGPWAIALSALTGLPVAFRRAAPRTVLVVSCAGLTLYSAGGYQPSANVWPPVLAFFTVATELPFRRVLPGALLTACVWEYGGLSLHVVSVVVATAQTVLVLGLAWAFGAGARRLAERNGQLRVLTRRLQLEQAARARHEVTEERMRIARELHDVVAHHLSVIAVQSGLARYVFDTAPDTARTALGTVADTARQSLEEMRGLLGVLRLPPAACDGPAAPVASPEGSTPGLGDLPELVERVRAAGVRAELSVIGTARPLPPGGDLSAYRIVQEALTNVLKHAPAAHAAVELRYRGDLLTIRVDDDGGGAAGTGVERVPGGGHGLMGMRERAKLYGGTFAAGPRRQGGYGVLLTLPLPAPTAGADRADTGTGRPRAGTGPAGTGRGGERKQGHDPAEDPCPRRRRRDPDP</sequence>
<protein>
    <recommendedName>
        <fullName evidence="2">histidine kinase</fullName>
        <ecNumber evidence="2">2.7.13.3</ecNumber>
    </recommendedName>
</protein>
<keyword evidence="5" id="KW-0547">Nucleotide-binding</keyword>
<evidence type="ECO:0000259" key="11">
    <source>
        <dbReference type="PROSITE" id="PS50109"/>
    </source>
</evidence>
<proteinExistence type="predicted"/>
<evidence type="ECO:0000256" key="8">
    <source>
        <dbReference type="ARBA" id="ARBA00023012"/>
    </source>
</evidence>
<feature type="transmembrane region" description="Helical" evidence="10">
    <location>
        <begin position="65"/>
        <end position="83"/>
    </location>
</feature>
<evidence type="ECO:0000256" key="3">
    <source>
        <dbReference type="ARBA" id="ARBA00022553"/>
    </source>
</evidence>
<evidence type="ECO:0000256" key="7">
    <source>
        <dbReference type="ARBA" id="ARBA00022840"/>
    </source>
</evidence>
<dbReference type="SUPFAM" id="SSF55874">
    <property type="entry name" value="ATPase domain of HSP90 chaperone/DNA topoisomerase II/histidine kinase"/>
    <property type="match status" value="1"/>
</dbReference>
<dbReference type="InterPro" id="IPR011712">
    <property type="entry name" value="Sig_transdc_His_kin_sub3_dim/P"/>
</dbReference>
<comment type="caution">
    <text evidence="12">The sequence shown here is derived from an EMBL/GenBank/DDBJ whole genome shotgun (WGS) entry which is preliminary data.</text>
</comment>
<organism evidence="12 13">
    <name type="scientific">Streptomyces eurocidicus</name>
    <name type="common">Streptoverticillium eurocidicus</name>
    <dbReference type="NCBI Taxonomy" id="66423"/>
    <lineage>
        <taxon>Bacteria</taxon>
        <taxon>Bacillati</taxon>
        <taxon>Actinomycetota</taxon>
        <taxon>Actinomycetes</taxon>
        <taxon>Kitasatosporales</taxon>
        <taxon>Streptomycetaceae</taxon>
        <taxon>Streptomyces</taxon>
    </lineage>
</organism>
<feature type="transmembrane region" description="Helical" evidence="10">
    <location>
        <begin position="38"/>
        <end position="58"/>
    </location>
</feature>
<dbReference type="SMART" id="SM00387">
    <property type="entry name" value="HATPase_c"/>
    <property type="match status" value="1"/>
</dbReference>
<dbReference type="GO" id="GO:0016020">
    <property type="term" value="C:membrane"/>
    <property type="evidence" value="ECO:0007669"/>
    <property type="project" value="InterPro"/>
</dbReference>
<feature type="transmembrane region" description="Helical" evidence="10">
    <location>
        <begin position="127"/>
        <end position="147"/>
    </location>
</feature>
<evidence type="ECO:0000256" key="9">
    <source>
        <dbReference type="SAM" id="MobiDB-lite"/>
    </source>
</evidence>
<name>A0A7W8B9G8_STREU</name>
<keyword evidence="8" id="KW-0902">Two-component regulatory system</keyword>
<evidence type="ECO:0000313" key="12">
    <source>
        <dbReference type="EMBL" id="MBB5119260.1"/>
    </source>
</evidence>
<dbReference type="Proteomes" id="UP000528608">
    <property type="component" value="Unassembled WGS sequence"/>
</dbReference>
<dbReference type="Pfam" id="PF07730">
    <property type="entry name" value="HisKA_3"/>
    <property type="match status" value="1"/>
</dbReference>
<keyword evidence="6 12" id="KW-0418">Kinase</keyword>
<dbReference type="Pfam" id="PF02518">
    <property type="entry name" value="HATPase_c"/>
    <property type="match status" value="1"/>
</dbReference>
<accession>A0A7W8B9G8</accession>
<feature type="transmembrane region" description="Helical" evidence="10">
    <location>
        <begin position="12"/>
        <end position="32"/>
    </location>
</feature>
<keyword evidence="7" id="KW-0067">ATP-binding</keyword>
<evidence type="ECO:0000256" key="4">
    <source>
        <dbReference type="ARBA" id="ARBA00022679"/>
    </source>
</evidence>
<feature type="domain" description="Histidine kinase" evidence="11">
    <location>
        <begin position="307"/>
        <end position="396"/>
    </location>
</feature>
<dbReference type="EC" id="2.7.13.3" evidence="2"/>
<keyword evidence="10" id="KW-0812">Transmembrane</keyword>
<keyword evidence="3" id="KW-0597">Phosphoprotein</keyword>
<dbReference type="CDD" id="cd16917">
    <property type="entry name" value="HATPase_UhpB-NarQ-NarX-like"/>
    <property type="match status" value="1"/>
</dbReference>
<evidence type="ECO:0000256" key="2">
    <source>
        <dbReference type="ARBA" id="ARBA00012438"/>
    </source>
</evidence>
<dbReference type="GO" id="GO:0046983">
    <property type="term" value="F:protein dimerization activity"/>
    <property type="evidence" value="ECO:0007669"/>
    <property type="project" value="InterPro"/>
</dbReference>
<dbReference type="EMBL" id="JACHJF010000007">
    <property type="protein sequence ID" value="MBB5119260.1"/>
    <property type="molecule type" value="Genomic_DNA"/>
</dbReference>
<dbReference type="PANTHER" id="PTHR24421">
    <property type="entry name" value="NITRATE/NITRITE SENSOR PROTEIN NARX-RELATED"/>
    <property type="match status" value="1"/>
</dbReference>
<dbReference type="Gene3D" id="3.30.565.10">
    <property type="entry name" value="Histidine kinase-like ATPase, C-terminal domain"/>
    <property type="match status" value="1"/>
</dbReference>
<evidence type="ECO:0000313" key="13">
    <source>
        <dbReference type="Proteomes" id="UP000528608"/>
    </source>
</evidence>
<feature type="region of interest" description="Disordered" evidence="9">
    <location>
        <begin position="397"/>
        <end position="447"/>
    </location>
</feature>
<gene>
    <name evidence="12" type="ORF">FHS36_002693</name>
</gene>
<evidence type="ECO:0000256" key="5">
    <source>
        <dbReference type="ARBA" id="ARBA00022741"/>
    </source>
</evidence>
<dbReference type="InterPro" id="IPR003594">
    <property type="entry name" value="HATPase_dom"/>
</dbReference>
<dbReference type="Gene3D" id="1.20.5.1930">
    <property type="match status" value="1"/>
</dbReference>
<keyword evidence="4" id="KW-0808">Transferase</keyword>
<dbReference type="GO" id="GO:0000155">
    <property type="term" value="F:phosphorelay sensor kinase activity"/>
    <property type="evidence" value="ECO:0007669"/>
    <property type="project" value="InterPro"/>
</dbReference>
<comment type="catalytic activity">
    <reaction evidence="1">
        <text>ATP + protein L-histidine = ADP + protein N-phospho-L-histidine.</text>
        <dbReference type="EC" id="2.7.13.3"/>
    </reaction>
</comment>
<dbReference type="AlphaFoldDB" id="A0A7W8B9G8"/>
<evidence type="ECO:0000256" key="1">
    <source>
        <dbReference type="ARBA" id="ARBA00000085"/>
    </source>
</evidence>
<dbReference type="OrthoDB" id="227596at2"/>
<evidence type="ECO:0000256" key="6">
    <source>
        <dbReference type="ARBA" id="ARBA00022777"/>
    </source>
</evidence>
<dbReference type="PANTHER" id="PTHR24421:SF10">
    <property type="entry name" value="NITRATE_NITRITE SENSOR PROTEIN NARQ"/>
    <property type="match status" value="1"/>
</dbReference>
<keyword evidence="10" id="KW-0472">Membrane</keyword>